<protein>
    <submittedName>
        <fullName evidence="1">Uncharacterized protein</fullName>
    </submittedName>
</protein>
<proteinExistence type="predicted"/>
<dbReference type="EMBL" id="LR798294">
    <property type="protein sequence ID" value="CAB5222009.1"/>
    <property type="molecule type" value="Genomic_DNA"/>
</dbReference>
<sequence length="65" mass="7454">MNQRILELADQAAEDVPGAHMNIPDEFCKKFAELLIREYSYDVMNLHGAKPERVQYAAKCWGVEV</sequence>
<reference evidence="1" key="1">
    <citation type="submission" date="2020-05" db="EMBL/GenBank/DDBJ databases">
        <authorList>
            <person name="Chiriac C."/>
            <person name="Salcher M."/>
            <person name="Ghai R."/>
            <person name="Kavagutti S V."/>
        </authorList>
    </citation>
    <scope>NUCLEOTIDE SEQUENCE</scope>
</reference>
<organism evidence="1">
    <name type="scientific">uncultured Caudovirales phage</name>
    <dbReference type="NCBI Taxonomy" id="2100421"/>
    <lineage>
        <taxon>Viruses</taxon>
        <taxon>Duplodnaviria</taxon>
        <taxon>Heunggongvirae</taxon>
        <taxon>Uroviricota</taxon>
        <taxon>Caudoviricetes</taxon>
        <taxon>Peduoviridae</taxon>
        <taxon>Maltschvirus</taxon>
        <taxon>Maltschvirus maltsch</taxon>
    </lineage>
</organism>
<accession>A0A6J7WV79</accession>
<name>A0A6J7WV79_9CAUD</name>
<gene>
    <name evidence="1" type="ORF">UFOVP242_223</name>
</gene>
<evidence type="ECO:0000313" key="1">
    <source>
        <dbReference type="EMBL" id="CAB5222009.1"/>
    </source>
</evidence>